<dbReference type="Gene3D" id="1.25.40.10">
    <property type="entry name" value="Tetratricopeptide repeat domain"/>
    <property type="match status" value="2"/>
</dbReference>
<sequence>MDSDFEEEDVKPQILVKSEGADVEAADEFERLVQDIKLNESTSNAGLLSKDWDFSIEDTGASRPGGVRFRPRRGVKLSLQTETLIGEGNQAYVNGDLATATKTMLEVLRIEPRAAAAWTVLAKCYEDRNEAGKALQMRIMGAHLKGDAEEWDSLARQSKELGHHQQALYCWSKVQSIDPSNVAALWDRAMLSKEIGDMRTTRNAFLGILDRFPHDLNILTEIRTVLVDLGELETCKTLFQDAFTHYHNKFPSGVGPAADTGVDAPGAGFGLLEILVLADLYNTLGEHERAVDVTRKGVRWLQGRSAETYWDECTDDREFDYDDVERAVEEESDDLEPGYYELDVNARHRLAIARIRMGDEEEAKVHTDIVLSQDLMDYSPLFVEIADAYFDRELWAEARAVYEILGANETTSSVDILIKTAACLRNMDELQDAAEIYETVRKADPTENDVKMRLAEIYEVLNEPRKALDLVFEVMDSRYGRRTRKCKTDAPVEEPTEMQTDNAPLIQDKTLRSGIKRVTSNAQYRLSNAEVHKMEAEREKAALEGYRRVKQLWPRMLAGEEEASREWLVETEKLVEAFRQNRRLFSTSRVFKGVFLKRTSRVKQEAGDEKEMLSRLQFDLAHESTARKTRSGDKFNQVDVFRGISLDDWLRLIIQYSFTLTQRGGYTQADEVLRHILVSSAYQSPVYQNAIRVGLMTCASFAGVLAVIIEQTRKLHVGNQFNNEPLRMQAAGLGSGAAATDSFTLQTLHKYLHREMRLADAAALRPDALVWSVQTKRFNFGPDDPEEEEGGQSTERRKSMKKKMPLPDVAKEYNPVIVAFYAQVLLAAGSFQSALYYFLLAFDHCEEDPMISLCITVASLGRAAQRQCSNRARFIVQALAFITRYRTYRAVDGDHIVEIEYNVGRTFHSLGLLSDAARHYELALEAASTRTDTGCAVEAAYNLSMIYSSTGARHLAVDLYKRWLSI</sequence>
<dbReference type="EMBL" id="JARKIF010000002">
    <property type="protein sequence ID" value="KAJ7648013.1"/>
    <property type="molecule type" value="Genomic_DNA"/>
</dbReference>
<dbReference type="InterPro" id="IPR011990">
    <property type="entry name" value="TPR-like_helical_dom_sf"/>
</dbReference>
<dbReference type="PROSITE" id="PS50005">
    <property type="entry name" value="TPR"/>
    <property type="match status" value="1"/>
</dbReference>
<evidence type="ECO:0000313" key="3">
    <source>
        <dbReference type="EMBL" id="KAJ7648013.1"/>
    </source>
</evidence>
<dbReference type="PANTHER" id="PTHR23082">
    <property type="entry name" value="TRANSCRIPTION INITIATION FACTOR IIIC TFIIIC , POLYPEPTIDE 3-RELATED"/>
    <property type="match status" value="1"/>
</dbReference>
<feature type="repeat" description="TPR" evidence="1">
    <location>
        <begin position="148"/>
        <end position="181"/>
    </location>
</feature>
<protein>
    <submittedName>
        <fullName evidence="3">TPR-like protein</fullName>
    </submittedName>
</protein>
<dbReference type="GO" id="GO:0006383">
    <property type="term" value="P:transcription by RNA polymerase III"/>
    <property type="evidence" value="ECO:0007669"/>
    <property type="project" value="InterPro"/>
</dbReference>
<gene>
    <name evidence="3" type="ORF">FB45DRAFT_895031</name>
</gene>
<evidence type="ECO:0000256" key="2">
    <source>
        <dbReference type="SAM" id="MobiDB-lite"/>
    </source>
</evidence>
<reference evidence="3" key="1">
    <citation type="submission" date="2023-03" db="EMBL/GenBank/DDBJ databases">
        <title>Massive genome expansion in bonnet fungi (Mycena s.s.) driven by repeated elements and novel gene families across ecological guilds.</title>
        <authorList>
            <consortium name="Lawrence Berkeley National Laboratory"/>
            <person name="Harder C.B."/>
            <person name="Miyauchi S."/>
            <person name="Viragh M."/>
            <person name="Kuo A."/>
            <person name="Thoen E."/>
            <person name="Andreopoulos B."/>
            <person name="Lu D."/>
            <person name="Skrede I."/>
            <person name="Drula E."/>
            <person name="Henrissat B."/>
            <person name="Morin E."/>
            <person name="Kohler A."/>
            <person name="Barry K."/>
            <person name="LaButti K."/>
            <person name="Morin E."/>
            <person name="Salamov A."/>
            <person name="Lipzen A."/>
            <person name="Mereny Z."/>
            <person name="Hegedus B."/>
            <person name="Baldrian P."/>
            <person name="Stursova M."/>
            <person name="Weitz H."/>
            <person name="Taylor A."/>
            <person name="Grigoriev I.V."/>
            <person name="Nagy L.G."/>
            <person name="Martin F."/>
            <person name="Kauserud H."/>
        </authorList>
    </citation>
    <scope>NUCLEOTIDE SEQUENCE</scope>
    <source>
        <strain evidence="3">9284</strain>
    </source>
</reference>
<dbReference type="Proteomes" id="UP001221142">
    <property type="component" value="Unassembled WGS sequence"/>
</dbReference>
<dbReference type="SUPFAM" id="SSF48452">
    <property type="entry name" value="TPR-like"/>
    <property type="match status" value="2"/>
</dbReference>
<dbReference type="SMART" id="SM00028">
    <property type="entry name" value="TPR"/>
    <property type="match status" value="5"/>
</dbReference>
<accession>A0AAD7CIM0</accession>
<feature type="region of interest" description="Disordered" evidence="2">
    <location>
        <begin position="780"/>
        <end position="803"/>
    </location>
</feature>
<dbReference type="GO" id="GO:0000127">
    <property type="term" value="C:transcription factor TFIIIC complex"/>
    <property type="evidence" value="ECO:0007669"/>
    <property type="project" value="TreeGrafter"/>
</dbReference>
<dbReference type="PANTHER" id="PTHR23082:SF0">
    <property type="entry name" value="GENERAL TRANSCRIPTION FACTOR 3C POLYPEPTIDE 3"/>
    <property type="match status" value="1"/>
</dbReference>
<proteinExistence type="predicted"/>
<name>A0AAD7CIM0_9AGAR</name>
<dbReference type="InterPro" id="IPR039340">
    <property type="entry name" value="Tfc4/TFIIIC-102/Sfc4"/>
</dbReference>
<keyword evidence="4" id="KW-1185">Reference proteome</keyword>
<organism evidence="3 4">
    <name type="scientific">Roridomyces roridus</name>
    <dbReference type="NCBI Taxonomy" id="1738132"/>
    <lineage>
        <taxon>Eukaryota</taxon>
        <taxon>Fungi</taxon>
        <taxon>Dikarya</taxon>
        <taxon>Basidiomycota</taxon>
        <taxon>Agaricomycotina</taxon>
        <taxon>Agaricomycetes</taxon>
        <taxon>Agaricomycetidae</taxon>
        <taxon>Agaricales</taxon>
        <taxon>Marasmiineae</taxon>
        <taxon>Mycenaceae</taxon>
        <taxon>Roridomyces</taxon>
    </lineage>
</organism>
<dbReference type="AlphaFoldDB" id="A0AAD7CIM0"/>
<comment type="caution">
    <text evidence="3">The sequence shown here is derived from an EMBL/GenBank/DDBJ whole genome shotgun (WGS) entry which is preliminary data.</text>
</comment>
<dbReference type="InterPro" id="IPR019734">
    <property type="entry name" value="TPR_rpt"/>
</dbReference>
<evidence type="ECO:0000313" key="4">
    <source>
        <dbReference type="Proteomes" id="UP001221142"/>
    </source>
</evidence>
<keyword evidence="1" id="KW-0802">TPR repeat</keyword>
<evidence type="ECO:0000256" key="1">
    <source>
        <dbReference type="PROSITE-ProRule" id="PRU00339"/>
    </source>
</evidence>